<evidence type="ECO:0000259" key="1">
    <source>
        <dbReference type="PROSITE" id="PS51186"/>
    </source>
</evidence>
<dbReference type="Proteomes" id="UP000249341">
    <property type="component" value="Unassembled WGS sequence"/>
</dbReference>
<proteinExistence type="predicted"/>
<dbReference type="Pfam" id="PF00583">
    <property type="entry name" value="Acetyltransf_1"/>
    <property type="match status" value="1"/>
</dbReference>
<comment type="caution">
    <text evidence="2">The sequence shown here is derived from an EMBL/GenBank/DDBJ whole genome shotgun (WGS) entry which is preliminary data.</text>
</comment>
<feature type="domain" description="N-acetyltransferase" evidence="1">
    <location>
        <begin position="8"/>
        <end position="181"/>
    </location>
</feature>
<dbReference type="PROSITE" id="PS51186">
    <property type="entry name" value="GNAT"/>
    <property type="match status" value="1"/>
</dbReference>
<sequence length="184" mass="20787">MTAPTSDVTLRHSDGEEALDMRDHIVPIYAATRAHLRDNPFYQPENFWSRLIGTHAKTRDFDLVTAWINTTCIGYAFGSPSAADSALENQLKAAFPGTEPAGPVYVFREFSVDPAHQRHGHGARIHDELLRGRPERFARLLVRADNEPAQAAYRRWGWVTIGTEQPFENSSPFDAMALEIRQRI</sequence>
<accession>A0A327ZAG3</accession>
<evidence type="ECO:0000313" key="2">
    <source>
        <dbReference type="EMBL" id="RAK36489.1"/>
    </source>
</evidence>
<dbReference type="EMBL" id="QLMJ01000008">
    <property type="protein sequence ID" value="RAK36489.1"/>
    <property type="molecule type" value="Genomic_DNA"/>
</dbReference>
<reference evidence="2 3" key="1">
    <citation type="submission" date="2018-06" db="EMBL/GenBank/DDBJ databases">
        <title>Genomic Encyclopedia of Type Strains, Phase III (KMG-III): the genomes of soil and plant-associated and newly described type strains.</title>
        <authorList>
            <person name="Whitman W."/>
        </authorList>
    </citation>
    <scope>NUCLEOTIDE SEQUENCE [LARGE SCALE GENOMIC DNA]</scope>
    <source>
        <strain evidence="2 3">CGMCC 4.7090</strain>
    </source>
</reference>
<dbReference type="SUPFAM" id="SSF55729">
    <property type="entry name" value="Acyl-CoA N-acyltransferases (Nat)"/>
    <property type="match status" value="1"/>
</dbReference>
<keyword evidence="3" id="KW-1185">Reference proteome</keyword>
<dbReference type="Gene3D" id="3.40.630.30">
    <property type="match status" value="1"/>
</dbReference>
<keyword evidence="2" id="KW-0808">Transferase</keyword>
<evidence type="ECO:0000313" key="3">
    <source>
        <dbReference type="Proteomes" id="UP000249341"/>
    </source>
</evidence>
<dbReference type="InterPro" id="IPR000182">
    <property type="entry name" value="GNAT_dom"/>
</dbReference>
<dbReference type="OrthoDB" id="4536199at2"/>
<dbReference type="RefSeq" id="WP_111650325.1">
    <property type="nucleotide sequence ID" value="NZ_JACHWI010000007.1"/>
</dbReference>
<organism evidence="2 3">
    <name type="scientific">Actinoplanes lutulentus</name>
    <dbReference type="NCBI Taxonomy" id="1287878"/>
    <lineage>
        <taxon>Bacteria</taxon>
        <taxon>Bacillati</taxon>
        <taxon>Actinomycetota</taxon>
        <taxon>Actinomycetes</taxon>
        <taxon>Micromonosporales</taxon>
        <taxon>Micromonosporaceae</taxon>
        <taxon>Actinoplanes</taxon>
    </lineage>
</organism>
<name>A0A327ZAG3_9ACTN</name>
<protein>
    <submittedName>
        <fullName evidence="2">Acetyltransferase (GNAT) family protein</fullName>
    </submittedName>
</protein>
<dbReference type="InterPro" id="IPR016181">
    <property type="entry name" value="Acyl_CoA_acyltransferase"/>
</dbReference>
<dbReference type="AlphaFoldDB" id="A0A327ZAG3"/>
<dbReference type="GO" id="GO:0016747">
    <property type="term" value="F:acyltransferase activity, transferring groups other than amino-acyl groups"/>
    <property type="evidence" value="ECO:0007669"/>
    <property type="project" value="InterPro"/>
</dbReference>
<gene>
    <name evidence="2" type="ORF">B0I29_10878</name>
</gene>